<protein>
    <submittedName>
        <fullName evidence="3">DUF11 domain-containing protein</fullName>
    </submittedName>
</protein>
<name>A0A6N8IWG1_9BURK</name>
<evidence type="ECO:0000313" key="3">
    <source>
        <dbReference type="EMBL" id="MVQ30323.1"/>
    </source>
</evidence>
<keyword evidence="4" id="KW-1185">Reference proteome</keyword>
<dbReference type="Proteomes" id="UP000469385">
    <property type="component" value="Unassembled WGS sequence"/>
</dbReference>
<evidence type="ECO:0000259" key="2">
    <source>
        <dbReference type="Pfam" id="PF01345"/>
    </source>
</evidence>
<dbReference type="Pfam" id="PF01345">
    <property type="entry name" value="DUF11"/>
    <property type="match status" value="1"/>
</dbReference>
<evidence type="ECO:0000313" key="4">
    <source>
        <dbReference type="Proteomes" id="UP000469385"/>
    </source>
</evidence>
<evidence type="ECO:0000256" key="1">
    <source>
        <dbReference type="SAM" id="SignalP"/>
    </source>
</evidence>
<keyword evidence="1" id="KW-0732">Signal</keyword>
<feature type="domain" description="DUF11" evidence="2">
    <location>
        <begin position="241"/>
        <end position="327"/>
    </location>
</feature>
<dbReference type="RefSeq" id="WP_157398219.1">
    <property type="nucleotide sequence ID" value="NZ_WSEL01000003.1"/>
</dbReference>
<dbReference type="InterPro" id="IPR001434">
    <property type="entry name" value="OmcB-like_DUF11"/>
</dbReference>
<reference evidence="3 4" key="1">
    <citation type="submission" date="2019-12" db="EMBL/GenBank/DDBJ databases">
        <authorList>
            <person name="Huq M.A."/>
        </authorList>
    </citation>
    <scope>NUCLEOTIDE SEQUENCE [LARGE SCALE GENOMIC DNA]</scope>
    <source>
        <strain evidence="3 4">MAH-25</strain>
    </source>
</reference>
<sequence length="328" mass="31886">MIVRWVVLVVGLLAGMSAAWAAGTPAGSAIRNTAVLNYSIGGTPSVASASSLPVIVARVLAVTVTWQDSTAVPSASPDTLRPLAFVVTNTGNAADTFRLVRNNAVAGDQFDPADAAPAAIWLESGGQAGFQSSGAAADTMYVTGGNDITLAADASRVVFLASAIPAGQPTGAAGRATLSAISTAVGAGAAPGTQVGSVADVPIVVGRGGGQAAATGTYLVSSVAVGIAKSVAAVRDPAGGANVTSGAVLTYRLVLTASGAGTVTGVTVADPLPATLTYVPGSITVDGAARTDAADGDDSGYAAGTVQTTFPTLTAPASRAIEFKATVN</sequence>
<dbReference type="Gene3D" id="2.60.40.740">
    <property type="match status" value="1"/>
</dbReference>
<proteinExistence type="predicted"/>
<dbReference type="AlphaFoldDB" id="A0A6N8IWG1"/>
<feature type="chain" id="PRO_5026679780" evidence="1">
    <location>
        <begin position="22"/>
        <end position="328"/>
    </location>
</feature>
<dbReference type="InterPro" id="IPR047589">
    <property type="entry name" value="DUF11_rpt"/>
</dbReference>
<comment type="caution">
    <text evidence="3">The sequence shown here is derived from an EMBL/GenBank/DDBJ whole genome shotgun (WGS) entry which is preliminary data.</text>
</comment>
<feature type="signal peptide" evidence="1">
    <location>
        <begin position="1"/>
        <end position="21"/>
    </location>
</feature>
<gene>
    <name evidence="3" type="ORF">GON04_12745</name>
</gene>
<accession>A0A6N8IWG1</accession>
<dbReference type="NCBIfam" id="TIGR01451">
    <property type="entry name" value="B_ant_repeat"/>
    <property type="match status" value="1"/>
</dbReference>
<dbReference type="EMBL" id="WSEL01000003">
    <property type="protein sequence ID" value="MVQ30323.1"/>
    <property type="molecule type" value="Genomic_DNA"/>
</dbReference>
<organism evidence="3 4">
    <name type="scientific">Ramlibacter pinisoli</name>
    <dbReference type="NCBI Taxonomy" id="2682844"/>
    <lineage>
        <taxon>Bacteria</taxon>
        <taxon>Pseudomonadati</taxon>
        <taxon>Pseudomonadota</taxon>
        <taxon>Betaproteobacteria</taxon>
        <taxon>Burkholderiales</taxon>
        <taxon>Comamonadaceae</taxon>
        <taxon>Ramlibacter</taxon>
    </lineage>
</organism>